<protein>
    <submittedName>
        <fullName evidence="3">Chitinase 18-18</fullName>
    </submittedName>
</protein>
<feature type="coiled-coil region" evidence="1">
    <location>
        <begin position="31"/>
        <end position="58"/>
    </location>
</feature>
<dbReference type="Gene3D" id="1.20.1280.140">
    <property type="match status" value="1"/>
</dbReference>
<evidence type="ECO:0000313" key="4">
    <source>
        <dbReference type="EMBL" id="TWU75134.1"/>
    </source>
</evidence>
<reference evidence="3 5" key="1">
    <citation type="journal article" date="2016" name="Genome Biol. Evol.">
        <title>Divergent and convergent evolution of fungal pathogenicity.</title>
        <authorList>
            <person name="Shang Y."/>
            <person name="Xiao G."/>
            <person name="Zheng P."/>
            <person name="Cen K."/>
            <person name="Zhan S."/>
            <person name="Wang C."/>
        </authorList>
    </citation>
    <scope>NUCLEOTIDE SEQUENCE [LARGE SCALE GENOMIC DNA]</scope>
    <source>
        <strain evidence="3 5">RCEF 4871</strain>
    </source>
</reference>
<dbReference type="InterPro" id="IPR021054">
    <property type="entry name" value="Cell_wall_mannoprotein_1"/>
</dbReference>
<evidence type="ECO:0000256" key="2">
    <source>
        <dbReference type="SAM" id="SignalP"/>
    </source>
</evidence>
<keyword evidence="1" id="KW-0175">Coiled coil</keyword>
<evidence type="ECO:0000313" key="6">
    <source>
        <dbReference type="Proteomes" id="UP000317257"/>
    </source>
</evidence>
<gene>
    <name evidence="4" type="ORF">ED733_002849</name>
    <name evidence="3" type="ORF">NOR_02700</name>
</gene>
<dbReference type="Proteomes" id="UP000243498">
    <property type="component" value="Unassembled WGS sequence"/>
</dbReference>
<feature type="signal peptide" evidence="2">
    <location>
        <begin position="1"/>
        <end position="15"/>
    </location>
</feature>
<keyword evidence="5" id="KW-1185">Reference proteome</keyword>
<evidence type="ECO:0000256" key="1">
    <source>
        <dbReference type="SAM" id="Coils"/>
    </source>
</evidence>
<proteinExistence type="predicted"/>
<dbReference type="EMBL" id="SBHS01000008">
    <property type="protein sequence ID" value="TWU75134.1"/>
    <property type="molecule type" value="Genomic_DNA"/>
</dbReference>
<name>A0A167GTB9_METRR</name>
<accession>A0A5C6GCJ8</accession>
<dbReference type="Proteomes" id="UP000317257">
    <property type="component" value="Unassembled WGS sequence"/>
</dbReference>
<dbReference type="EMBL" id="AZHC01000006">
    <property type="protein sequence ID" value="OAA47064.1"/>
    <property type="molecule type" value="Genomic_DNA"/>
</dbReference>
<feature type="chain" id="PRO_5012814019" evidence="2">
    <location>
        <begin position="16"/>
        <end position="196"/>
    </location>
</feature>
<evidence type="ECO:0000313" key="3">
    <source>
        <dbReference type="EMBL" id="OAA47064.1"/>
    </source>
</evidence>
<evidence type="ECO:0000313" key="5">
    <source>
        <dbReference type="Proteomes" id="UP000243498"/>
    </source>
</evidence>
<reference evidence="6" key="2">
    <citation type="submission" date="2018-12" db="EMBL/GenBank/DDBJ databases">
        <title>The complete genome of Metarhizium rileyi, a key fungal pathogen of Lepidoptera.</title>
        <authorList>
            <person name="Binneck E."/>
            <person name="Lastra C.C.L."/>
            <person name="Sosa-Gomez D.R."/>
        </authorList>
    </citation>
    <scope>NUCLEOTIDE SEQUENCE [LARGE SCALE GENOMIC DNA]</scope>
    <source>
        <strain evidence="6">Cep018-CH2</strain>
    </source>
</reference>
<accession>A0A167GTB9</accession>
<dbReference type="Pfam" id="PF12296">
    <property type="entry name" value="HsbA"/>
    <property type="match status" value="1"/>
</dbReference>
<reference evidence="4" key="3">
    <citation type="journal article" date="2019" name="Microbiol. Resour. Announc.">
        <title>Genome Sequence of Metarhizium rileyi, a Microbial Control Agent for Lepidoptera.</title>
        <authorList>
            <person name="Binneck E."/>
            <person name="Lastra C.C.L."/>
            <person name="Sosa-Gomez D.R."/>
        </authorList>
    </citation>
    <scope>NUCLEOTIDE SEQUENCE</scope>
    <source>
        <strain evidence="4">Cep018-CH2</strain>
    </source>
</reference>
<keyword evidence="2" id="KW-0732">Signal</keyword>
<organism evidence="3 5">
    <name type="scientific">Metarhizium rileyi (strain RCEF 4871)</name>
    <name type="common">Nomuraea rileyi</name>
    <dbReference type="NCBI Taxonomy" id="1649241"/>
    <lineage>
        <taxon>Eukaryota</taxon>
        <taxon>Fungi</taxon>
        <taxon>Dikarya</taxon>
        <taxon>Ascomycota</taxon>
        <taxon>Pezizomycotina</taxon>
        <taxon>Sordariomycetes</taxon>
        <taxon>Hypocreomycetidae</taxon>
        <taxon>Hypocreales</taxon>
        <taxon>Clavicipitaceae</taxon>
        <taxon>Metarhizium</taxon>
    </lineage>
</organism>
<comment type="caution">
    <text evidence="3">The sequence shown here is derived from an EMBL/GenBank/DDBJ whole genome shotgun (WGS) entry which is preliminary data.</text>
</comment>
<dbReference type="STRING" id="1081105.A0A167GTB9"/>
<dbReference type="AlphaFoldDB" id="A0A167GTB9"/>
<sequence length="196" mass="22110">MKFLTIASLATVAAASVMTNLGDKNVATTLIGRIGNDMERLNKEVKRYETDSEALKAAGVNIVQTLQEGKTNITRESGISLWEAFNLRQPITRVEAQSRELVSNYMNKRHLFQYGNACGVVRKQTKDLIFHCKELIDVIIDKIPLIGKFKAREFSDRLLKSLRECERHFSEPNCTDSTELVGPASAEGLFRVDRLY</sequence>